<dbReference type="GO" id="GO:0008115">
    <property type="term" value="F:sarcosine oxidase activity"/>
    <property type="evidence" value="ECO:0007669"/>
    <property type="project" value="UniProtKB-EC"/>
</dbReference>
<dbReference type="EMBL" id="JACGXN010000002">
    <property type="protein sequence ID" value="MBA8878617.1"/>
    <property type="molecule type" value="Genomic_DNA"/>
</dbReference>
<dbReference type="Gene3D" id="3.30.2270.10">
    <property type="entry name" value="Folate-binding superfamily"/>
    <property type="match status" value="1"/>
</dbReference>
<comment type="caution">
    <text evidence="1">The sequence shown here is derived from an EMBL/GenBank/DDBJ whole genome shotgun (WGS) entry which is preliminary data.</text>
</comment>
<dbReference type="Pfam" id="PF04267">
    <property type="entry name" value="SoxD"/>
    <property type="match status" value="1"/>
</dbReference>
<dbReference type="Proteomes" id="UP000549052">
    <property type="component" value="Unassembled WGS sequence"/>
</dbReference>
<evidence type="ECO:0000313" key="2">
    <source>
        <dbReference type="Proteomes" id="UP000549052"/>
    </source>
</evidence>
<name>A0A839EQ67_9HYPH</name>
<dbReference type="AlphaFoldDB" id="A0A839EQ67"/>
<protein>
    <submittedName>
        <fullName evidence="1">Sarcosine oxidase subunit delta</fullName>
        <ecNumber evidence="1">1.5.3.1</ecNumber>
    </submittedName>
</protein>
<evidence type="ECO:0000313" key="1">
    <source>
        <dbReference type="EMBL" id="MBA8878617.1"/>
    </source>
</evidence>
<dbReference type="EC" id="1.5.3.1" evidence="1"/>
<accession>A0A839EQ67</accession>
<dbReference type="GO" id="GO:0046653">
    <property type="term" value="P:tetrahydrofolate metabolic process"/>
    <property type="evidence" value="ECO:0007669"/>
    <property type="project" value="InterPro"/>
</dbReference>
<dbReference type="InterPro" id="IPR038561">
    <property type="entry name" value="SoxD_sf"/>
</dbReference>
<reference evidence="1 2" key="1">
    <citation type="submission" date="2020-07" db="EMBL/GenBank/DDBJ databases">
        <title>Genomic Encyclopedia of Type Strains, Phase IV (KMG-V): Genome sequencing to study the core and pangenomes of soil and plant-associated prokaryotes.</title>
        <authorList>
            <person name="Whitman W."/>
        </authorList>
    </citation>
    <scope>NUCLEOTIDE SEQUENCE [LARGE SCALE GENOMIC DNA]</scope>
    <source>
        <strain evidence="1 2">AN3</strain>
    </source>
</reference>
<gene>
    <name evidence="1" type="ORF">FHW16_002329</name>
</gene>
<organism evidence="1 2">
    <name type="scientific">Phyllobacterium myrsinacearum</name>
    <dbReference type="NCBI Taxonomy" id="28101"/>
    <lineage>
        <taxon>Bacteria</taxon>
        <taxon>Pseudomonadati</taxon>
        <taxon>Pseudomonadota</taxon>
        <taxon>Alphaproteobacteria</taxon>
        <taxon>Hyphomicrobiales</taxon>
        <taxon>Phyllobacteriaceae</taxon>
        <taxon>Phyllobacterium</taxon>
    </lineage>
</organism>
<sequence length="116" mass="13186">MTGTIEKQTPPQQIRFRDKKTMIIKCPYCGPRDVIEFTYQGDATRQRPDPASSDQTAWNAYVYDRTNPMGSHREFWLHAGGCRQHLIITRDMATHVISSVGFARDAVSSGREGDRP</sequence>
<proteinExistence type="predicted"/>
<keyword evidence="1" id="KW-0560">Oxidoreductase</keyword>
<keyword evidence="2" id="KW-1185">Reference proteome</keyword>
<dbReference type="InterPro" id="IPR006279">
    <property type="entry name" value="SoxD"/>
</dbReference>